<dbReference type="Gene3D" id="3.40.140.10">
    <property type="entry name" value="Cytidine Deaminase, domain 2"/>
    <property type="match status" value="1"/>
</dbReference>
<dbReference type="InterPro" id="IPR050765">
    <property type="entry name" value="Riboflavin_Biosynth_HTPR"/>
</dbReference>
<dbReference type="GO" id="GO:0008703">
    <property type="term" value="F:5-amino-6-(5-phosphoribosylamino)uracil reductase activity"/>
    <property type="evidence" value="ECO:0007669"/>
    <property type="project" value="InterPro"/>
</dbReference>
<dbReference type="PANTHER" id="PTHR38011:SF7">
    <property type="entry name" value="2,5-DIAMINO-6-RIBOSYLAMINO-4(3H)-PYRIMIDINONE 5'-PHOSPHATE REDUCTASE"/>
    <property type="match status" value="1"/>
</dbReference>
<keyword evidence="7" id="KW-0560">Oxidoreductase</keyword>
<dbReference type="Pfam" id="PF01872">
    <property type="entry name" value="RibD_C"/>
    <property type="match status" value="1"/>
</dbReference>
<organism evidence="10">
    <name type="scientific">freshwater metagenome</name>
    <dbReference type="NCBI Taxonomy" id="449393"/>
    <lineage>
        <taxon>unclassified sequences</taxon>
        <taxon>metagenomes</taxon>
        <taxon>ecological metagenomes</taxon>
    </lineage>
</organism>
<dbReference type="InterPro" id="IPR016193">
    <property type="entry name" value="Cytidine_deaminase-like"/>
</dbReference>
<dbReference type="InterPro" id="IPR002125">
    <property type="entry name" value="CMP_dCMP_dom"/>
</dbReference>
<dbReference type="NCBIfam" id="TIGR00227">
    <property type="entry name" value="ribD_Cterm"/>
    <property type="match status" value="1"/>
</dbReference>
<evidence type="ECO:0000313" key="10">
    <source>
        <dbReference type="EMBL" id="CAB4863749.1"/>
    </source>
</evidence>
<dbReference type="PANTHER" id="PTHR38011">
    <property type="entry name" value="DIHYDROFOLATE REDUCTASE FAMILY PROTEIN (AFU_ORTHOLOGUE AFUA_8G06820)"/>
    <property type="match status" value="1"/>
</dbReference>
<evidence type="ECO:0000256" key="5">
    <source>
        <dbReference type="ARBA" id="ARBA00022833"/>
    </source>
</evidence>
<protein>
    <submittedName>
        <fullName evidence="10">Unannotated protein</fullName>
    </submittedName>
</protein>
<dbReference type="InterPro" id="IPR002734">
    <property type="entry name" value="RibDG_C"/>
</dbReference>
<evidence type="ECO:0000256" key="8">
    <source>
        <dbReference type="ARBA" id="ARBA00023268"/>
    </source>
</evidence>
<dbReference type="GO" id="GO:0008835">
    <property type="term" value="F:diaminohydroxyphosphoribosylaminopyrimidine deaminase activity"/>
    <property type="evidence" value="ECO:0007669"/>
    <property type="project" value="InterPro"/>
</dbReference>
<dbReference type="Pfam" id="PF00383">
    <property type="entry name" value="dCMP_cyt_deam_1"/>
    <property type="match status" value="1"/>
</dbReference>
<dbReference type="GO" id="GO:0008270">
    <property type="term" value="F:zinc ion binding"/>
    <property type="evidence" value="ECO:0007669"/>
    <property type="project" value="InterPro"/>
</dbReference>
<dbReference type="GO" id="GO:0050661">
    <property type="term" value="F:NADP binding"/>
    <property type="evidence" value="ECO:0007669"/>
    <property type="project" value="InterPro"/>
</dbReference>
<evidence type="ECO:0000256" key="6">
    <source>
        <dbReference type="ARBA" id="ARBA00022857"/>
    </source>
</evidence>
<dbReference type="SUPFAM" id="SSF53927">
    <property type="entry name" value="Cytidine deaminase-like"/>
    <property type="match status" value="1"/>
</dbReference>
<sequence>MDAGVGATRASWCAADRSHPAPGWGPKPRILERAMSALAPTDLEYLDRALQLAERGRGRVSPNPLVGALVVLNGAVIGEGWHAELGGDHAEVAAITAAGGPAATRGATMYVSLEPCCHQGRTPPCSEAITAAGIARVVIASDDPSEKANGRSLGMLRDEGIEVEMAEGEIRQRATGMNQPFRKHARTGRPWVLAKFAASLDGKVASSSGDSKWISGEESRALVHQWRSEVDAVAVGIGTALTDDPRLTARGDGTLTQPRRVVFDASARLPLDSQLVAEPESPPVTVVVDRGAQRAEVDALEASGVDVLVATGENEAARVESALEQLGELGITSVLLEGGPKLAGAFLDAGEVDELRIFLAPVLIGAHAARDPFEGRGSETVAEALRVPTPDVTRVGDDLLLTSRLREW</sequence>
<dbReference type="InterPro" id="IPR016192">
    <property type="entry name" value="APOBEC/CMP_deaminase_Zn-bd"/>
</dbReference>
<name>A0A6J7D5L9_9ZZZZ</name>
<dbReference type="SUPFAM" id="SSF53597">
    <property type="entry name" value="Dihydrofolate reductase-like"/>
    <property type="match status" value="1"/>
</dbReference>
<keyword evidence="3" id="KW-0686">Riboflavin biosynthesis</keyword>
<dbReference type="NCBIfam" id="TIGR00326">
    <property type="entry name" value="eubact_ribD"/>
    <property type="match status" value="1"/>
</dbReference>
<feature type="domain" description="CMP/dCMP-type deaminase" evidence="9">
    <location>
        <begin position="40"/>
        <end position="164"/>
    </location>
</feature>
<dbReference type="UniPathway" id="UPA00275">
    <property type="reaction ID" value="UER00401"/>
</dbReference>
<dbReference type="InterPro" id="IPR024072">
    <property type="entry name" value="DHFR-like_dom_sf"/>
</dbReference>
<dbReference type="PIRSF" id="PIRSF006769">
    <property type="entry name" value="RibD"/>
    <property type="match status" value="1"/>
</dbReference>
<evidence type="ECO:0000256" key="1">
    <source>
        <dbReference type="ARBA" id="ARBA00004882"/>
    </source>
</evidence>
<evidence type="ECO:0000256" key="7">
    <source>
        <dbReference type="ARBA" id="ARBA00023002"/>
    </source>
</evidence>
<reference evidence="10" key="1">
    <citation type="submission" date="2020-05" db="EMBL/GenBank/DDBJ databases">
        <authorList>
            <person name="Chiriac C."/>
            <person name="Salcher M."/>
            <person name="Ghai R."/>
            <person name="Kavagutti S V."/>
        </authorList>
    </citation>
    <scope>NUCLEOTIDE SEQUENCE</scope>
</reference>
<keyword evidence="4" id="KW-0479">Metal-binding</keyword>
<dbReference type="PROSITE" id="PS00903">
    <property type="entry name" value="CYT_DCMP_DEAMINASES_1"/>
    <property type="match status" value="1"/>
</dbReference>
<keyword evidence="6" id="KW-0521">NADP</keyword>
<comment type="pathway">
    <text evidence="1">Cofactor biosynthesis; riboflavin biosynthesis; 5-amino-6-(D-ribitylamino)uracil from GTP: step 2/4.</text>
</comment>
<dbReference type="Gene3D" id="3.40.430.10">
    <property type="entry name" value="Dihydrofolate Reductase, subunit A"/>
    <property type="match status" value="1"/>
</dbReference>
<evidence type="ECO:0000256" key="3">
    <source>
        <dbReference type="ARBA" id="ARBA00022619"/>
    </source>
</evidence>
<evidence type="ECO:0000259" key="9">
    <source>
        <dbReference type="PROSITE" id="PS51747"/>
    </source>
</evidence>
<dbReference type="InterPro" id="IPR011549">
    <property type="entry name" value="RibD_C"/>
</dbReference>
<accession>A0A6J7D5L9</accession>
<dbReference type="GO" id="GO:0009231">
    <property type="term" value="P:riboflavin biosynthetic process"/>
    <property type="evidence" value="ECO:0007669"/>
    <property type="project" value="UniProtKB-UniPathway"/>
</dbReference>
<dbReference type="PROSITE" id="PS51747">
    <property type="entry name" value="CYT_DCMP_DEAMINASES_2"/>
    <property type="match status" value="1"/>
</dbReference>
<dbReference type="EMBL" id="CAFBLU010000003">
    <property type="protein sequence ID" value="CAB4863749.1"/>
    <property type="molecule type" value="Genomic_DNA"/>
</dbReference>
<dbReference type="CDD" id="cd01284">
    <property type="entry name" value="Riboflavin_deaminase-reductase"/>
    <property type="match status" value="1"/>
</dbReference>
<keyword evidence="5" id="KW-0862">Zinc</keyword>
<dbReference type="InterPro" id="IPR004794">
    <property type="entry name" value="Eubact_RibD"/>
</dbReference>
<dbReference type="AlphaFoldDB" id="A0A6J7D5L9"/>
<evidence type="ECO:0000256" key="4">
    <source>
        <dbReference type="ARBA" id="ARBA00022723"/>
    </source>
</evidence>
<gene>
    <name evidence="10" type="ORF">UFOPK3444_00330</name>
</gene>
<evidence type="ECO:0000256" key="2">
    <source>
        <dbReference type="ARBA" id="ARBA00004910"/>
    </source>
</evidence>
<keyword evidence="8" id="KW-0511">Multifunctional enzyme</keyword>
<comment type="pathway">
    <text evidence="2">Cofactor biosynthesis; riboflavin biosynthesis; 5-amino-6-(D-ribitylamino)uracil from GTP: step 3/4.</text>
</comment>
<proteinExistence type="predicted"/>